<feature type="transmembrane region" description="Helical" evidence="7">
    <location>
        <begin position="114"/>
        <end position="133"/>
    </location>
</feature>
<keyword evidence="6 7" id="KW-0472">Membrane</keyword>
<dbReference type="CDD" id="cd13127">
    <property type="entry name" value="MATE_tuaB_like"/>
    <property type="match status" value="1"/>
</dbReference>
<comment type="subcellular location">
    <subcellularLocation>
        <location evidence="1">Cell membrane</location>
        <topology evidence="1">Multi-pass membrane protein</topology>
    </subcellularLocation>
</comment>
<sequence length="475" mass="54174">MSIKEQATKSVFWSAVERFSVQGIQFLLTIVIARILSPDDYGLVAMLGIFMALSQVLIDSGFANALIQKKNRSETDYSTVFYFNTVGSVLVYGFLFLCAPSIANFFDEPQLKLITRVVGLNLIINSLGIVQQARLTIDLNFKRQAQASLIAVVISGGIGLWMAYNGWGVWTLVWQGLLNNLFRVLFLWIFSRWLPCGLFSFQSFRILFSFGAKLMLSSMLHTVYTNCYSLIIGKVFSASELGFFNRSYTLAQFPSTNFTNIMVRAVYPIQCRYQDDMLQLRSIFMKYMRISCYLIFPVMISVTALAEPLVSLILTDKWLPAVPFLRILCIAFMWDPVMKINHNILNVKGRTDYFLYAEIIKKLVAFTILFVTIPFGVMIMCWGLVAYALADLIIIIYFSRKITGIGYMRQLKELSPVIMLNTALGLCMYWVSLFSVPLYMQIILPLIIGGGSYIIISCLFQMQEWKMLLSVIKRK</sequence>
<evidence type="ECO:0000256" key="3">
    <source>
        <dbReference type="ARBA" id="ARBA00022475"/>
    </source>
</evidence>
<comment type="caution">
    <text evidence="8">The sequence shown here is derived from an EMBL/GenBank/DDBJ whole genome shotgun (WGS) entry which is preliminary data.</text>
</comment>
<evidence type="ECO:0000256" key="5">
    <source>
        <dbReference type="ARBA" id="ARBA00022989"/>
    </source>
</evidence>
<dbReference type="PANTHER" id="PTHR30250:SF10">
    <property type="entry name" value="LIPOPOLYSACCHARIDE BIOSYNTHESIS PROTEIN WZXC"/>
    <property type="match status" value="1"/>
</dbReference>
<keyword evidence="3" id="KW-1003">Cell membrane</keyword>
<evidence type="ECO:0000256" key="4">
    <source>
        <dbReference type="ARBA" id="ARBA00022692"/>
    </source>
</evidence>
<evidence type="ECO:0000313" key="8">
    <source>
        <dbReference type="EMBL" id="MDT4512245.1"/>
    </source>
</evidence>
<dbReference type="GO" id="GO:0005886">
    <property type="term" value="C:plasma membrane"/>
    <property type="evidence" value="ECO:0007669"/>
    <property type="project" value="UniProtKB-SubCell"/>
</dbReference>
<dbReference type="Pfam" id="PF13440">
    <property type="entry name" value="Polysacc_synt_3"/>
    <property type="match status" value="1"/>
</dbReference>
<dbReference type="PANTHER" id="PTHR30250">
    <property type="entry name" value="PST FAMILY PREDICTED COLANIC ACID TRANSPORTER"/>
    <property type="match status" value="1"/>
</dbReference>
<dbReference type="InterPro" id="IPR050833">
    <property type="entry name" value="Poly_Biosynth_Transport"/>
</dbReference>
<feature type="transmembrane region" description="Helical" evidence="7">
    <location>
        <begin position="145"/>
        <end position="164"/>
    </location>
</feature>
<accession>A0AAW8VIE3</accession>
<dbReference type="AlphaFoldDB" id="A0AAW8VIE3"/>
<dbReference type="EMBL" id="JAVSNH010000001">
    <property type="protein sequence ID" value="MDT4512245.1"/>
    <property type="molecule type" value="Genomic_DNA"/>
</dbReference>
<dbReference type="RefSeq" id="WP_195739348.1">
    <property type="nucleotide sequence ID" value="NZ_JADMQL010000021.1"/>
</dbReference>
<feature type="transmembrane region" description="Helical" evidence="7">
    <location>
        <begin position="79"/>
        <end position="102"/>
    </location>
</feature>
<evidence type="ECO:0000313" key="9">
    <source>
        <dbReference type="Proteomes" id="UP001266995"/>
    </source>
</evidence>
<dbReference type="Proteomes" id="UP001266995">
    <property type="component" value="Unassembled WGS sequence"/>
</dbReference>
<feature type="transmembrane region" description="Helical" evidence="7">
    <location>
        <begin position="377"/>
        <end position="398"/>
    </location>
</feature>
<feature type="transmembrane region" description="Helical" evidence="7">
    <location>
        <begin position="43"/>
        <end position="67"/>
    </location>
</feature>
<name>A0AAW8VIE3_9BACE</name>
<feature type="transmembrane region" description="Helical" evidence="7">
    <location>
        <begin position="184"/>
        <end position="208"/>
    </location>
</feature>
<feature type="transmembrane region" description="Helical" evidence="7">
    <location>
        <begin position="442"/>
        <end position="460"/>
    </location>
</feature>
<feature type="transmembrane region" description="Helical" evidence="7">
    <location>
        <begin position="287"/>
        <end position="306"/>
    </location>
</feature>
<gene>
    <name evidence="8" type="ORF">RO785_14830</name>
</gene>
<reference evidence="8" key="1">
    <citation type="submission" date="2023-08" db="EMBL/GenBank/DDBJ databases">
        <title>Reintroducing virulent viruses to syntetic microbiomes.</title>
        <authorList>
            <person name="Wilde J."/>
            <person name="Boyes R."/>
            <person name="Robinson A.V."/>
            <person name="Daisley B.A."/>
            <person name="Allen-Vercoe E."/>
        </authorList>
    </citation>
    <scope>NUCLEOTIDE SEQUENCE</scope>
    <source>
        <strain evidence="8">225I_12FAA</strain>
    </source>
</reference>
<keyword evidence="5 7" id="KW-1133">Transmembrane helix</keyword>
<evidence type="ECO:0000256" key="7">
    <source>
        <dbReference type="SAM" id="Phobius"/>
    </source>
</evidence>
<evidence type="ECO:0000256" key="2">
    <source>
        <dbReference type="ARBA" id="ARBA00007430"/>
    </source>
</evidence>
<evidence type="ECO:0000256" key="1">
    <source>
        <dbReference type="ARBA" id="ARBA00004651"/>
    </source>
</evidence>
<keyword evidence="4 7" id="KW-0812">Transmembrane</keyword>
<evidence type="ECO:0000256" key="6">
    <source>
        <dbReference type="ARBA" id="ARBA00023136"/>
    </source>
</evidence>
<feature type="transmembrane region" description="Helical" evidence="7">
    <location>
        <begin position="21"/>
        <end position="37"/>
    </location>
</feature>
<proteinExistence type="inferred from homology"/>
<organism evidence="8 9">
    <name type="scientific">Bacteroides cellulosilyticus</name>
    <dbReference type="NCBI Taxonomy" id="246787"/>
    <lineage>
        <taxon>Bacteria</taxon>
        <taxon>Pseudomonadati</taxon>
        <taxon>Bacteroidota</taxon>
        <taxon>Bacteroidia</taxon>
        <taxon>Bacteroidales</taxon>
        <taxon>Bacteroidaceae</taxon>
        <taxon>Bacteroides</taxon>
    </lineage>
</organism>
<comment type="similarity">
    <text evidence="2">Belongs to the polysaccharide synthase family.</text>
</comment>
<feature type="transmembrane region" description="Helical" evidence="7">
    <location>
        <begin position="418"/>
        <end position="436"/>
    </location>
</feature>
<protein>
    <submittedName>
        <fullName evidence="8">Lipopolysaccharide biosynthesis protein</fullName>
    </submittedName>
</protein>